<dbReference type="GeneID" id="117350793"/>
<feature type="binding site" evidence="14">
    <location>
        <position position="227"/>
    </location>
    <ligand>
        <name>Zn(2+)</name>
        <dbReference type="ChEBI" id="CHEBI:29105"/>
    </ligand>
</feature>
<comment type="function">
    <text evidence="16">Multifunctional transcription factor that induces cell cycle arrest, DNA repair or apoptosis upon binding to its target DNA sequence. Acts as a tumor suppressor in many tumor types; induces growth arrest or apoptosis depending on the physiological circumstances and cell type. Negatively regulates cell division by controlling expression of a set of genes required for this process. One of the activated genes is an inhibitor of cyclin-dependent kinases. Apoptosis induction seems to be mediated either by stimulation of BAX and FAS antigen expression, or by repression of Bcl-2 expression.</text>
</comment>
<keyword evidence="13 16" id="KW-0131">Cell cycle</keyword>
<feature type="domain" description="p53 DNA-binding" evidence="18">
    <location>
        <begin position="148"/>
        <end position="337"/>
    </location>
</feature>
<evidence type="ECO:0000256" key="2">
    <source>
        <dbReference type="ARBA" id="ARBA00017135"/>
    </source>
</evidence>
<dbReference type="InterPro" id="IPR013872">
    <property type="entry name" value="p53_transactivation_domain"/>
</dbReference>
<feature type="binding site" evidence="14">
    <location>
        <position position="287"/>
    </location>
    <ligand>
        <name>Zn(2+)</name>
        <dbReference type="ChEBI" id="CHEBI:29105"/>
    </ligand>
</feature>
<dbReference type="FunFam" id="2.60.40.720:FF:000003">
    <property type="entry name" value="Cellular tumor antigen p53"/>
    <property type="match status" value="1"/>
</dbReference>
<feature type="binding site" evidence="14">
    <location>
        <position position="224"/>
    </location>
    <ligand>
        <name>Zn(2+)</name>
        <dbReference type="ChEBI" id="CHEBI:29105"/>
    </ligand>
</feature>
<dbReference type="PANTHER" id="PTHR11447:SF6">
    <property type="entry name" value="CELLULAR TUMOR ANTIGEN P53"/>
    <property type="match status" value="1"/>
</dbReference>
<comment type="cofactor">
    <cofactor evidence="14 16">
        <name>Zn(2+)</name>
        <dbReference type="ChEBI" id="CHEBI:29105"/>
    </cofactor>
    <text evidence="14 16">Binds 1 zinc ion per subunit.</text>
</comment>
<evidence type="ECO:0000256" key="12">
    <source>
        <dbReference type="ARBA" id="ARBA00023242"/>
    </source>
</evidence>
<dbReference type="Gene3D" id="2.60.40.720">
    <property type="match status" value="1"/>
</dbReference>
<evidence type="ECO:0000256" key="1">
    <source>
        <dbReference type="ARBA" id="ARBA00006167"/>
    </source>
</evidence>
<keyword evidence="7 14" id="KW-0862">Zinc</keyword>
<dbReference type="GO" id="GO:0005634">
    <property type="term" value="C:nucleus"/>
    <property type="evidence" value="ECO:0007669"/>
    <property type="project" value="UniProtKB-SubCell"/>
</dbReference>
<keyword evidence="11 16" id="KW-0804">Transcription</keyword>
<gene>
    <name evidence="22" type="primary">TP53</name>
</gene>
<feature type="site" description="Interaction with DNA" evidence="15">
    <location>
        <position position="168"/>
    </location>
</feature>
<name>A0A6P8NXT0_GEOSA</name>
<reference evidence="22" key="1">
    <citation type="submission" date="2025-08" db="UniProtKB">
        <authorList>
            <consortium name="RefSeq"/>
        </authorList>
    </citation>
    <scope>IDENTIFICATION</scope>
</reference>
<dbReference type="Pfam" id="PF00870">
    <property type="entry name" value="P53"/>
    <property type="match status" value="1"/>
</dbReference>
<keyword evidence="5 16" id="KW-0053">Apoptosis</keyword>
<evidence type="ECO:0000256" key="7">
    <source>
        <dbReference type="ARBA" id="ARBA00022833"/>
    </source>
</evidence>
<feature type="region of interest" description="Disordered" evidence="17">
    <location>
        <begin position="411"/>
        <end position="442"/>
    </location>
</feature>
<evidence type="ECO:0000256" key="17">
    <source>
        <dbReference type="SAM" id="MobiDB-lite"/>
    </source>
</evidence>
<dbReference type="AlphaFoldDB" id="A0A6P8NXT0"/>
<keyword evidence="10 16" id="KW-0010">Activator</keyword>
<protein>
    <recommendedName>
        <fullName evidence="2 16">Cellular tumor antigen p53</fullName>
    </recommendedName>
</protein>
<dbReference type="Proteomes" id="UP000515159">
    <property type="component" value="Chromosome 16"/>
</dbReference>
<dbReference type="InterPro" id="IPR010991">
    <property type="entry name" value="p53_tetrameristn"/>
</dbReference>
<dbReference type="InterPro" id="IPR011615">
    <property type="entry name" value="p53_DNA-bd"/>
</dbReference>
<evidence type="ECO:0000259" key="18">
    <source>
        <dbReference type="Pfam" id="PF00870"/>
    </source>
</evidence>
<dbReference type="InterPro" id="IPR012346">
    <property type="entry name" value="p53/RUNT-type_TF_DNA-bd_sf"/>
</dbReference>
<dbReference type="KEGG" id="gsh:117350793"/>
<evidence type="ECO:0000259" key="19">
    <source>
        <dbReference type="Pfam" id="PF07710"/>
    </source>
</evidence>
<organism evidence="21 22">
    <name type="scientific">Geotrypetes seraphini</name>
    <name type="common">Gaboon caecilian</name>
    <name type="synonym">Caecilia seraphini</name>
    <dbReference type="NCBI Taxonomy" id="260995"/>
    <lineage>
        <taxon>Eukaryota</taxon>
        <taxon>Metazoa</taxon>
        <taxon>Chordata</taxon>
        <taxon>Craniata</taxon>
        <taxon>Vertebrata</taxon>
        <taxon>Euteleostomi</taxon>
        <taxon>Amphibia</taxon>
        <taxon>Gymnophiona</taxon>
        <taxon>Geotrypetes</taxon>
    </lineage>
</organism>
<accession>A0A6P8NXT0</accession>
<evidence type="ECO:0000256" key="15">
    <source>
        <dbReference type="PIRSR" id="PIRSR602117-2"/>
    </source>
</evidence>
<dbReference type="GO" id="GO:0006915">
    <property type="term" value="P:apoptotic process"/>
    <property type="evidence" value="ECO:0007669"/>
    <property type="project" value="UniProtKB-KW"/>
</dbReference>
<keyword evidence="4" id="KW-0597">Phosphoprotein</keyword>
<dbReference type="Gene3D" id="4.10.170.10">
    <property type="entry name" value="p53-like tetramerisation domain"/>
    <property type="match status" value="1"/>
</dbReference>
<keyword evidence="8 16" id="KW-0805">Transcription regulation</keyword>
<dbReference type="OrthoDB" id="5915660at2759"/>
<feature type="domain" description="p53 transactivation" evidence="20">
    <location>
        <begin position="66"/>
        <end position="81"/>
    </location>
</feature>
<evidence type="ECO:0000313" key="21">
    <source>
        <dbReference type="Proteomes" id="UP000515159"/>
    </source>
</evidence>
<evidence type="ECO:0000256" key="9">
    <source>
        <dbReference type="ARBA" id="ARBA00023125"/>
    </source>
</evidence>
<dbReference type="FunCoup" id="A0A6P8NXT0">
    <property type="interactions" value="3037"/>
</dbReference>
<feature type="binding site" evidence="14">
    <location>
        <position position="291"/>
    </location>
    <ligand>
        <name>Zn(2+)</name>
        <dbReference type="ChEBI" id="CHEBI:29105"/>
    </ligand>
</feature>
<dbReference type="InterPro" id="IPR002117">
    <property type="entry name" value="p53_tumour_suppressor"/>
</dbReference>
<keyword evidence="6 14" id="KW-0479">Metal-binding</keyword>
<comment type="similarity">
    <text evidence="1 16">Belongs to the p53 family.</text>
</comment>
<dbReference type="SUPFAM" id="SSF47719">
    <property type="entry name" value="p53 tetramerization domain"/>
    <property type="match status" value="1"/>
</dbReference>
<dbReference type="RefSeq" id="XP_033781307.1">
    <property type="nucleotide sequence ID" value="XM_033925416.1"/>
</dbReference>
<keyword evidence="3 16" id="KW-0963">Cytoplasm</keyword>
<dbReference type="InterPro" id="IPR057064">
    <property type="entry name" value="P53_central_site"/>
</dbReference>
<evidence type="ECO:0000256" key="14">
    <source>
        <dbReference type="PIRSR" id="PIRSR602117-1"/>
    </source>
</evidence>
<dbReference type="InParanoid" id="A0A6P8NXT0"/>
<dbReference type="PROSITE" id="PS00348">
    <property type="entry name" value="P53"/>
    <property type="match status" value="1"/>
</dbReference>
<dbReference type="GO" id="GO:0005737">
    <property type="term" value="C:cytoplasm"/>
    <property type="evidence" value="ECO:0007669"/>
    <property type="project" value="UniProtKB-SubCell"/>
</dbReference>
<evidence type="ECO:0000256" key="13">
    <source>
        <dbReference type="ARBA" id="ARBA00023306"/>
    </source>
</evidence>
<dbReference type="CTD" id="7157"/>
<comment type="subcellular location">
    <subcellularLocation>
        <location evidence="16">Cytoplasm</location>
    </subcellularLocation>
    <subcellularLocation>
        <location evidence="16">Nucleus</location>
    </subcellularLocation>
</comment>
<dbReference type="InterPro" id="IPR008967">
    <property type="entry name" value="p53-like_TF_DNA-bd_sf"/>
</dbReference>
<evidence type="ECO:0000256" key="5">
    <source>
        <dbReference type="ARBA" id="ARBA00022703"/>
    </source>
</evidence>
<keyword evidence="21" id="KW-1185">Reference proteome</keyword>
<dbReference type="Pfam" id="PF07710">
    <property type="entry name" value="P53_tetramer"/>
    <property type="match status" value="1"/>
</dbReference>
<dbReference type="GO" id="GO:0000978">
    <property type="term" value="F:RNA polymerase II cis-regulatory region sequence-specific DNA binding"/>
    <property type="evidence" value="ECO:0007669"/>
    <property type="project" value="TreeGrafter"/>
</dbReference>
<evidence type="ECO:0000313" key="22">
    <source>
        <dbReference type="RefSeq" id="XP_033781307.1"/>
    </source>
</evidence>
<evidence type="ECO:0000256" key="10">
    <source>
        <dbReference type="ARBA" id="ARBA00023159"/>
    </source>
</evidence>
<dbReference type="PANTHER" id="PTHR11447">
    <property type="entry name" value="CELLULAR TUMOR ANTIGEN P53"/>
    <property type="match status" value="1"/>
</dbReference>
<dbReference type="Pfam" id="PF08563">
    <property type="entry name" value="P53_TAD"/>
    <property type="match status" value="1"/>
</dbReference>
<dbReference type="SUPFAM" id="SSF49417">
    <property type="entry name" value="p53-like transcription factors"/>
    <property type="match status" value="1"/>
</dbReference>
<evidence type="ECO:0000256" key="6">
    <source>
        <dbReference type="ARBA" id="ARBA00022723"/>
    </source>
</evidence>
<dbReference type="InterPro" id="IPR036674">
    <property type="entry name" value="p53_tetramer_sf"/>
</dbReference>
<sequence>MDLYPEDANTHTFRDLFSSCLENASLDMWYFSTTEPPLACRCPNCCPLSLLTMSEAVSETGLDEAFSQESFSDLWNGLPNLSSPLLGHGNDLWSDLEPFSLHVSMVAPQPLIEEESMLVQELDSAPPSEVPLSPEANSVATSSIVPSTEDYPGDHEFLLNFQQSGTAKSVTCTYSPELNKLFCQLTKTCPVQIKVKGTPPAGALIRATAVYKKSEHVAEVVKRCPHHERSTESVEDTAPRNHLIRVEGNHLARYTENANTHRHSVAVPYEAPQVGSDFTTVLYNYMCNSSCMGGMNRRPILTLITLETKEGQLLGRRSFEVRICACPGRDRKMEEGNSQRKIGKSGNSKRAILDVSQAPVHPEKKRVTSSDEEIFTLQVRGRQRYELIKTIHDALELQDYIPQQQMEKIKQQKQLKTRRERDMVAPKKGKKLLVKDEAPDSD</sequence>
<evidence type="ECO:0000256" key="11">
    <source>
        <dbReference type="ARBA" id="ARBA00023163"/>
    </source>
</evidence>
<proteinExistence type="inferred from homology"/>
<dbReference type="GO" id="GO:0000981">
    <property type="term" value="F:DNA-binding transcription factor activity, RNA polymerase II-specific"/>
    <property type="evidence" value="ECO:0007669"/>
    <property type="project" value="TreeGrafter"/>
</dbReference>
<dbReference type="CDD" id="cd08367">
    <property type="entry name" value="P53"/>
    <property type="match status" value="1"/>
</dbReference>
<keyword evidence="9 16" id="KW-0238">DNA-binding</keyword>
<dbReference type="GO" id="GO:0046872">
    <property type="term" value="F:metal ion binding"/>
    <property type="evidence" value="ECO:0007669"/>
    <property type="project" value="UniProtKB-KW"/>
</dbReference>
<evidence type="ECO:0000256" key="8">
    <source>
        <dbReference type="ARBA" id="ARBA00023015"/>
    </source>
</evidence>
<feature type="compositionally biased region" description="Basic and acidic residues" evidence="17">
    <location>
        <begin position="433"/>
        <end position="442"/>
    </location>
</feature>
<dbReference type="PRINTS" id="PR00386">
    <property type="entry name" value="P53SUPPRESSR"/>
</dbReference>
<evidence type="ECO:0000256" key="3">
    <source>
        <dbReference type="ARBA" id="ARBA00022490"/>
    </source>
</evidence>
<evidence type="ECO:0000259" key="20">
    <source>
        <dbReference type="Pfam" id="PF08563"/>
    </source>
</evidence>
<evidence type="ECO:0000256" key="16">
    <source>
        <dbReference type="RuleBase" id="RU003304"/>
    </source>
</evidence>
<dbReference type="GO" id="GO:0051262">
    <property type="term" value="P:protein tetramerization"/>
    <property type="evidence" value="ECO:0007669"/>
    <property type="project" value="InterPro"/>
</dbReference>
<evidence type="ECO:0000256" key="4">
    <source>
        <dbReference type="ARBA" id="ARBA00022553"/>
    </source>
</evidence>
<feature type="domain" description="p53 tetramerisation" evidence="19">
    <location>
        <begin position="364"/>
        <end position="405"/>
    </location>
</feature>
<keyword evidence="12 16" id="KW-0539">Nucleus</keyword>
<comment type="subunit">
    <text evidence="16">Binds DNA as a homotetramer.</text>
</comment>